<protein>
    <submittedName>
        <fullName evidence="1">Uncharacterized protein</fullName>
    </submittedName>
</protein>
<gene>
    <name evidence="1" type="ORF">MGAL_10B026183</name>
</gene>
<name>A0A8B6G861_MYTGA</name>
<dbReference type="EMBL" id="UYJE01008005">
    <property type="protein sequence ID" value="VDI60137.1"/>
    <property type="molecule type" value="Genomic_DNA"/>
</dbReference>
<dbReference type="InterPro" id="IPR036397">
    <property type="entry name" value="RNaseH_sf"/>
</dbReference>
<dbReference type="Proteomes" id="UP000596742">
    <property type="component" value="Unassembled WGS sequence"/>
</dbReference>
<comment type="caution">
    <text evidence="1">The sequence shown here is derived from an EMBL/GenBank/DDBJ whole genome shotgun (WGS) entry which is preliminary data.</text>
</comment>
<dbReference type="InterPro" id="IPR012337">
    <property type="entry name" value="RNaseH-like_sf"/>
</dbReference>
<keyword evidence="2" id="KW-1185">Reference proteome</keyword>
<reference evidence="1" key="1">
    <citation type="submission" date="2018-11" db="EMBL/GenBank/DDBJ databases">
        <authorList>
            <person name="Alioto T."/>
            <person name="Alioto T."/>
        </authorList>
    </citation>
    <scope>NUCLEOTIDE SEQUENCE</scope>
</reference>
<proteinExistence type="predicted"/>
<evidence type="ECO:0000313" key="1">
    <source>
        <dbReference type="EMBL" id="VDI60137.1"/>
    </source>
</evidence>
<dbReference type="SUPFAM" id="SSF53098">
    <property type="entry name" value="Ribonuclease H-like"/>
    <property type="match status" value="1"/>
</dbReference>
<feature type="non-terminal residue" evidence="1">
    <location>
        <position position="90"/>
    </location>
</feature>
<organism evidence="1 2">
    <name type="scientific">Mytilus galloprovincialis</name>
    <name type="common">Mediterranean mussel</name>
    <dbReference type="NCBI Taxonomy" id="29158"/>
    <lineage>
        <taxon>Eukaryota</taxon>
        <taxon>Metazoa</taxon>
        <taxon>Spiralia</taxon>
        <taxon>Lophotrochozoa</taxon>
        <taxon>Mollusca</taxon>
        <taxon>Bivalvia</taxon>
        <taxon>Autobranchia</taxon>
        <taxon>Pteriomorphia</taxon>
        <taxon>Mytilida</taxon>
        <taxon>Mytiloidea</taxon>
        <taxon>Mytilidae</taxon>
        <taxon>Mytilinae</taxon>
        <taxon>Mytilus</taxon>
    </lineage>
</organism>
<feature type="non-terminal residue" evidence="1">
    <location>
        <position position="1"/>
    </location>
</feature>
<sequence length="90" mass="10365">RQSSITQITAVCEKQEFNRYATPSQEISEDACRVTGLKLNTVTNALLHNDEPVSHRHPQQVLLDFIQFLMSLCASDKHIVRTAHNNWRFD</sequence>
<dbReference type="GO" id="GO:0003676">
    <property type="term" value="F:nucleic acid binding"/>
    <property type="evidence" value="ECO:0007669"/>
    <property type="project" value="InterPro"/>
</dbReference>
<dbReference type="OrthoDB" id="6141277at2759"/>
<dbReference type="AlphaFoldDB" id="A0A8B6G861"/>
<evidence type="ECO:0000313" key="2">
    <source>
        <dbReference type="Proteomes" id="UP000596742"/>
    </source>
</evidence>
<accession>A0A8B6G861</accession>
<dbReference type="Gene3D" id="3.30.420.10">
    <property type="entry name" value="Ribonuclease H-like superfamily/Ribonuclease H"/>
    <property type="match status" value="1"/>
</dbReference>